<protein>
    <recommendedName>
        <fullName evidence="2">Methyltransferase type 11 domain-containing protein</fullName>
    </recommendedName>
</protein>
<dbReference type="Gene3D" id="3.40.50.150">
    <property type="entry name" value="Vaccinia Virus protein VP39"/>
    <property type="match status" value="1"/>
</dbReference>
<feature type="compositionally biased region" description="Low complexity" evidence="1">
    <location>
        <begin position="31"/>
        <end position="54"/>
    </location>
</feature>
<keyword evidence="4" id="KW-1185">Reference proteome</keyword>
<feature type="compositionally biased region" description="Basic and acidic residues" evidence="1">
    <location>
        <begin position="166"/>
        <end position="183"/>
    </location>
</feature>
<dbReference type="SUPFAM" id="SSF53335">
    <property type="entry name" value="S-adenosyl-L-methionine-dependent methyltransferases"/>
    <property type="match status" value="1"/>
</dbReference>
<evidence type="ECO:0000313" key="3">
    <source>
        <dbReference type="EMBL" id="KAF2791723.1"/>
    </source>
</evidence>
<gene>
    <name evidence="3" type="ORF">K505DRAFT_280207</name>
</gene>
<feature type="compositionally biased region" description="Low complexity" evidence="1">
    <location>
        <begin position="184"/>
        <end position="198"/>
    </location>
</feature>
<feature type="compositionally biased region" description="Basic and acidic residues" evidence="1">
    <location>
        <begin position="228"/>
        <end position="266"/>
    </location>
</feature>
<evidence type="ECO:0000259" key="2">
    <source>
        <dbReference type="Pfam" id="PF08241"/>
    </source>
</evidence>
<dbReference type="Proteomes" id="UP000799757">
    <property type="component" value="Unassembled WGS sequence"/>
</dbReference>
<dbReference type="GO" id="GO:0008757">
    <property type="term" value="F:S-adenosylmethionine-dependent methyltransferase activity"/>
    <property type="evidence" value="ECO:0007669"/>
    <property type="project" value="InterPro"/>
</dbReference>
<dbReference type="InterPro" id="IPR029063">
    <property type="entry name" value="SAM-dependent_MTases_sf"/>
</dbReference>
<feature type="domain" description="Methyltransferase type 11" evidence="2">
    <location>
        <begin position="428"/>
        <end position="471"/>
    </location>
</feature>
<dbReference type="AlphaFoldDB" id="A0A6A6X6I4"/>
<feature type="compositionally biased region" description="Basic and acidic residues" evidence="1">
    <location>
        <begin position="277"/>
        <end position="293"/>
    </location>
</feature>
<reference evidence="3" key="1">
    <citation type="journal article" date="2020" name="Stud. Mycol.">
        <title>101 Dothideomycetes genomes: a test case for predicting lifestyles and emergence of pathogens.</title>
        <authorList>
            <person name="Haridas S."/>
            <person name="Albert R."/>
            <person name="Binder M."/>
            <person name="Bloem J."/>
            <person name="Labutti K."/>
            <person name="Salamov A."/>
            <person name="Andreopoulos B."/>
            <person name="Baker S."/>
            <person name="Barry K."/>
            <person name="Bills G."/>
            <person name="Bluhm B."/>
            <person name="Cannon C."/>
            <person name="Castanera R."/>
            <person name="Culley D."/>
            <person name="Daum C."/>
            <person name="Ezra D."/>
            <person name="Gonzalez J."/>
            <person name="Henrissat B."/>
            <person name="Kuo A."/>
            <person name="Liang C."/>
            <person name="Lipzen A."/>
            <person name="Lutzoni F."/>
            <person name="Magnuson J."/>
            <person name="Mondo S."/>
            <person name="Nolan M."/>
            <person name="Ohm R."/>
            <person name="Pangilinan J."/>
            <person name="Park H.-J."/>
            <person name="Ramirez L."/>
            <person name="Alfaro M."/>
            <person name="Sun H."/>
            <person name="Tritt A."/>
            <person name="Yoshinaga Y."/>
            <person name="Zwiers L.-H."/>
            <person name="Turgeon B."/>
            <person name="Goodwin S."/>
            <person name="Spatafora J."/>
            <person name="Crous P."/>
            <person name="Grigoriev I."/>
        </authorList>
    </citation>
    <scope>NUCLEOTIDE SEQUENCE</scope>
    <source>
        <strain evidence="3">CBS 109.77</strain>
    </source>
</reference>
<evidence type="ECO:0000256" key="1">
    <source>
        <dbReference type="SAM" id="MobiDB-lite"/>
    </source>
</evidence>
<dbReference type="Pfam" id="PF08241">
    <property type="entry name" value="Methyltransf_11"/>
    <property type="match status" value="1"/>
</dbReference>
<feature type="compositionally biased region" description="Pro residues" evidence="1">
    <location>
        <begin position="139"/>
        <end position="162"/>
    </location>
</feature>
<proteinExistence type="predicted"/>
<dbReference type="InterPro" id="IPR013216">
    <property type="entry name" value="Methyltransf_11"/>
</dbReference>
<feature type="compositionally biased region" description="Polar residues" evidence="1">
    <location>
        <begin position="199"/>
        <end position="215"/>
    </location>
</feature>
<dbReference type="OrthoDB" id="3902588at2759"/>
<feature type="region of interest" description="Disordered" evidence="1">
    <location>
        <begin position="1"/>
        <end position="299"/>
    </location>
</feature>
<name>A0A6A6X6I4_9PLEO</name>
<evidence type="ECO:0000313" key="4">
    <source>
        <dbReference type="Proteomes" id="UP000799757"/>
    </source>
</evidence>
<accession>A0A6A6X6I4</accession>
<organism evidence="3 4">
    <name type="scientific">Melanomma pulvis-pyrius CBS 109.77</name>
    <dbReference type="NCBI Taxonomy" id="1314802"/>
    <lineage>
        <taxon>Eukaryota</taxon>
        <taxon>Fungi</taxon>
        <taxon>Dikarya</taxon>
        <taxon>Ascomycota</taxon>
        <taxon>Pezizomycotina</taxon>
        <taxon>Dothideomycetes</taxon>
        <taxon>Pleosporomycetidae</taxon>
        <taxon>Pleosporales</taxon>
        <taxon>Melanommataceae</taxon>
        <taxon>Melanomma</taxon>
    </lineage>
</organism>
<sequence length="625" mass="69602">MFPTFDVPPQHAETVGARKARRAKEDETTRRASSATSQSSGSSKSATKTSGRSAFGWGSKKDKSKKEIQEIPTLPSLNKSPPASRQDPESLPEPAPEPAPSIAPSQDWTATLEIRHQDAQRRPPPRPYQDPHSLSQQRLPPPLRSLPSLPPPGAHLQPPPSPGLEHSLRGRIDTTRPQVDRTRSQISHTSISPSTTSSDRTAFSNRSVFSSTSGYDSVISEESYPDARYAEPRYADSRYGDPRYSDSRSADPRPADPRPVDPRSADPRYASNLQLEPYERDARSGSRMSDRSAKAPQGPFARALAKMESAGARIITARLSEEWEGLDDDESYQEVVFEKRLWAMTAYQRLTQNKHLQSPAHEILSGSRPADQRRILHLHGSLADGWMLATHYPAATIYTTSSSTNFKSPTSYPAPLNHHSLYVPSLSSPMPFPDGYFDAIVSRSVSTVLRNDEWARSFFDCRRVLKPGGQLEILSVDAHMSSEGNRLSSWVDEHIVCKLEAHGMSKVPSDTVLDTLEIVGLENIRRARVALPVYRGAPKAPANAPHLTSSPQDMLDTTRMMGFLGRHFYQDLYGKMMQSAQGDEWFWSRKDIRDECERHQTKMVLTIACAQKPPSSAHNESYLDI</sequence>
<dbReference type="EMBL" id="MU002005">
    <property type="protein sequence ID" value="KAF2791723.1"/>
    <property type="molecule type" value="Genomic_DNA"/>
</dbReference>
<feature type="compositionally biased region" description="Pro residues" evidence="1">
    <location>
        <begin position="91"/>
        <end position="101"/>
    </location>
</feature>
<feature type="compositionally biased region" description="Basic and acidic residues" evidence="1">
    <location>
        <begin position="59"/>
        <end position="69"/>
    </location>
</feature>